<keyword evidence="1" id="KW-1133">Transmembrane helix</keyword>
<protein>
    <submittedName>
        <fullName evidence="2">Uncharacterized protein</fullName>
    </submittedName>
</protein>
<evidence type="ECO:0000313" key="2">
    <source>
        <dbReference type="EMBL" id="KAB1075404.1"/>
    </source>
</evidence>
<comment type="caution">
    <text evidence="2">The sequence shown here is derived from an EMBL/GenBank/DDBJ whole genome shotgun (WGS) entry which is preliminary data.</text>
</comment>
<evidence type="ECO:0000256" key="1">
    <source>
        <dbReference type="SAM" id="Phobius"/>
    </source>
</evidence>
<keyword evidence="1" id="KW-0472">Membrane</keyword>
<gene>
    <name evidence="2" type="ORF">F6X53_24865</name>
</gene>
<reference evidence="2 3" key="1">
    <citation type="submission" date="2019-09" db="EMBL/GenBank/DDBJ databases">
        <title>YIM 48816 draft genome.</title>
        <authorList>
            <person name="Jiang L."/>
        </authorList>
    </citation>
    <scope>NUCLEOTIDE SEQUENCE [LARGE SCALE GENOMIC DNA]</scope>
    <source>
        <strain evidence="2 3">YIM 48816</strain>
    </source>
</reference>
<dbReference type="EMBL" id="VZZK01000034">
    <property type="protein sequence ID" value="KAB1075404.1"/>
    <property type="molecule type" value="Genomic_DNA"/>
</dbReference>
<accession>A0A6L3SRL1</accession>
<keyword evidence="1" id="KW-0812">Transmembrane</keyword>
<keyword evidence="3" id="KW-1185">Reference proteome</keyword>
<dbReference type="Proteomes" id="UP000474159">
    <property type="component" value="Unassembled WGS sequence"/>
</dbReference>
<dbReference type="AlphaFoldDB" id="A0A6L3SRL1"/>
<dbReference type="RefSeq" id="WP_151003376.1">
    <property type="nucleotide sequence ID" value="NZ_BPQY01000036.1"/>
</dbReference>
<feature type="transmembrane region" description="Helical" evidence="1">
    <location>
        <begin position="40"/>
        <end position="60"/>
    </location>
</feature>
<organism evidence="2 3">
    <name type="scientific">Methylobacterium soli</name>
    <dbReference type="NCBI Taxonomy" id="553447"/>
    <lineage>
        <taxon>Bacteria</taxon>
        <taxon>Pseudomonadati</taxon>
        <taxon>Pseudomonadota</taxon>
        <taxon>Alphaproteobacteria</taxon>
        <taxon>Hyphomicrobiales</taxon>
        <taxon>Methylobacteriaceae</taxon>
        <taxon>Methylobacterium</taxon>
    </lineage>
</organism>
<feature type="transmembrane region" description="Helical" evidence="1">
    <location>
        <begin position="5"/>
        <end position="28"/>
    </location>
</feature>
<evidence type="ECO:0000313" key="3">
    <source>
        <dbReference type="Proteomes" id="UP000474159"/>
    </source>
</evidence>
<name>A0A6L3SRL1_9HYPH</name>
<proteinExistence type="predicted"/>
<sequence length="68" mass="7459">MPHRLFALVCTIVFVPPIGMLLLIVWPVTRIGGTLFAVELYLIALAMLTAGLSIILANAATDPRTRRR</sequence>